<accession>A0ABT5UCK6</accession>
<evidence type="ECO:0000256" key="1">
    <source>
        <dbReference type="SAM" id="Coils"/>
    </source>
</evidence>
<evidence type="ECO:0000313" key="4">
    <source>
        <dbReference type="Proteomes" id="UP001528823"/>
    </source>
</evidence>
<evidence type="ECO:0000256" key="2">
    <source>
        <dbReference type="SAM" id="MobiDB-lite"/>
    </source>
</evidence>
<keyword evidence="1" id="KW-0175">Coiled coil</keyword>
<dbReference type="EMBL" id="JAPMOU010000028">
    <property type="protein sequence ID" value="MDE1464110.1"/>
    <property type="molecule type" value="Genomic_DNA"/>
</dbReference>
<proteinExistence type="predicted"/>
<evidence type="ECO:0000313" key="3">
    <source>
        <dbReference type="EMBL" id="MDE1464110.1"/>
    </source>
</evidence>
<comment type="caution">
    <text evidence="3">The sequence shown here is derived from an EMBL/GenBank/DDBJ whole genome shotgun (WGS) entry which is preliminary data.</text>
</comment>
<feature type="coiled-coil region" evidence="1">
    <location>
        <begin position="322"/>
        <end position="356"/>
    </location>
</feature>
<dbReference type="Proteomes" id="UP001528823">
    <property type="component" value="Unassembled WGS sequence"/>
</dbReference>
<dbReference type="RefSeq" id="WP_274690441.1">
    <property type="nucleotide sequence ID" value="NZ_JAPMOU010000028.1"/>
</dbReference>
<feature type="compositionally biased region" description="Low complexity" evidence="2">
    <location>
        <begin position="10"/>
        <end position="29"/>
    </location>
</feature>
<feature type="coiled-coil region" evidence="1">
    <location>
        <begin position="235"/>
        <end position="269"/>
    </location>
</feature>
<protein>
    <submittedName>
        <fullName evidence="3">Uncharacterized protein</fullName>
    </submittedName>
</protein>
<organism evidence="3 4">
    <name type="scientific">Spartinivicinus poritis</name>
    <dbReference type="NCBI Taxonomy" id="2994640"/>
    <lineage>
        <taxon>Bacteria</taxon>
        <taxon>Pseudomonadati</taxon>
        <taxon>Pseudomonadota</taxon>
        <taxon>Gammaproteobacteria</taxon>
        <taxon>Oceanospirillales</taxon>
        <taxon>Zooshikellaceae</taxon>
        <taxon>Spartinivicinus</taxon>
    </lineage>
</organism>
<sequence>MPDNGISRISGSTTSQQSPTSSTPVNQSPGGTLHLGDTKLAVTQLKPNKFNWLFNQAKRFNPLTKLPSNNTSLLNKLKPATLTTLPLSTQTIQIPQTHVHEIESELISAFTIYAKSSSKHHDTLQNYFIGKNSPNANLGTYFKFNDKDEITCCSERLNDNPLNNPTSLAKLLNQLLEGHRHNKTSSFYRTIHDAVANKQGTLNQYVTISFLGKIEARTITQIENITKQAPQTDKIVNLQRKQDDRQKLLEQLNDQLKLIQTKRDKILNKATEHDYFVSINNKLFHFFRFQQNHLSPIKSLECPIAKNCINISLSPNADEKTLDNWLKLNKNLDDEYKESERRLQSLKSRLDAFQEVITDEHKVPFVKADALTAFQQAKLALDNTNPSLWHRLKGWILNTPQSENDRIKNVKQQIDHTLNKLRYVPQQFEQIKNKQYTRILVAAELTNCLDLLKKHPTFLGKELTLFKTNEYKTFEKLLQELK</sequence>
<feature type="region of interest" description="Disordered" evidence="2">
    <location>
        <begin position="1"/>
        <end position="35"/>
    </location>
</feature>
<reference evidence="3 4" key="1">
    <citation type="submission" date="2022-11" db="EMBL/GenBank/DDBJ databases">
        <title>Spartinivicinus poritis sp. nov., isolated from scleractinian coral Porites lutea.</title>
        <authorList>
            <person name="Zhang G."/>
            <person name="Cai L."/>
            <person name="Wei Q."/>
        </authorList>
    </citation>
    <scope>NUCLEOTIDE SEQUENCE [LARGE SCALE GENOMIC DNA]</scope>
    <source>
        <strain evidence="3 4">A2-2</strain>
    </source>
</reference>
<name>A0ABT5UCK6_9GAMM</name>
<gene>
    <name evidence="3" type="ORF">ORQ98_19320</name>
</gene>
<keyword evidence="4" id="KW-1185">Reference proteome</keyword>